<sequence>MLKVVKLLKLYVENFRGIKNFVLTPDGRSATVQGGNGTGKSTLMAAFLWLLTGKDAQGRENYNVFPLGTDGNRLSGCSPTVTATLSMPDGHTLVLQRSICERWTKRRGSAETEYNGDETRYFIDEVPVSAGEYSSAIFGVFPEKLLPLLLNAVWFSEQTKDYKERRRLLLEQFGSLQPADVFTANPELSDLESMLGTHSVDEFSRICTERRKRYKDSLSALPARIDENRKQLHPVSDAGAVKNERSKLNVEIAKLQYEIEHTTADAVQRHNQQELEKVQQYLEMIPNKRRVLEASGNAGWLEEHNRRVDDATREKQNAMCRVETLAAELRSLNRERDFLAAERDRLRVEWVEVNGTVPDIAQTCPTCGQALPAELVQEAQENFNVSKSERLSDIAAKGAKAAQDVEKMEKKAARLREDLDTCERAAKAAAAAYDMVIAEKPPVTQMGLFAELDAEETNLKAKAEELRQAIQASAQAAEQVVQEKRQKLADMQAQSDTMTSRLAEIDRNAALETRIQELEAEQRDTLHQLEEAERGLSMCEEYTRTLVTLLTERVNKHFPTVRFKLFEQQKNGGLREVCEAMVDGVPYGALNTASKMQANVEIVQAFSRAADISLPLFLDNRESVTDLTLPDEMQVINLNVIPGEKLGLKGD</sequence>
<dbReference type="SUPFAM" id="SSF52540">
    <property type="entry name" value="P-loop containing nucleoside triphosphate hydrolases"/>
    <property type="match status" value="1"/>
</dbReference>
<evidence type="ECO:0000313" key="6">
    <source>
        <dbReference type="Proteomes" id="UP000032483"/>
    </source>
</evidence>
<evidence type="ECO:0000256" key="4">
    <source>
        <dbReference type="SAM" id="Coils"/>
    </source>
</evidence>
<keyword evidence="6" id="KW-1185">Reference proteome</keyword>
<dbReference type="InterPro" id="IPR027417">
    <property type="entry name" value="P-loop_NTPase"/>
</dbReference>
<dbReference type="PATRIC" id="fig|1550024.3.peg.686"/>
<name>A0A0D8J3W4_9FIRM</name>
<evidence type="ECO:0000256" key="2">
    <source>
        <dbReference type="ARBA" id="ARBA00011322"/>
    </source>
</evidence>
<dbReference type="Gene3D" id="3.40.50.300">
    <property type="entry name" value="P-loop containing nucleotide triphosphate hydrolases"/>
    <property type="match status" value="1"/>
</dbReference>
<comment type="caution">
    <text evidence="5">The sequence shown here is derived from an EMBL/GenBank/DDBJ whole genome shotgun (WGS) entry which is preliminary data.</text>
</comment>
<protein>
    <recommendedName>
        <fullName evidence="3">Nuclease SbcCD subunit C</fullName>
    </recommendedName>
</protein>
<organism evidence="5 6">
    <name type="scientific">Ruthenibacterium lactatiformans</name>
    <dbReference type="NCBI Taxonomy" id="1550024"/>
    <lineage>
        <taxon>Bacteria</taxon>
        <taxon>Bacillati</taxon>
        <taxon>Bacillota</taxon>
        <taxon>Clostridia</taxon>
        <taxon>Eubacteriales</taxon>
        <taxon>Oscillospiraceae</taxon>
        <taxon>Ruthenibacterium</taxon>
    </lineage>
</organism>
<dbReference type="Proteomes" id="UP000032483">
    <property type="component" value="Unassembled WGS sequence"/>
</dbReference>
<proteinExistence type="inferred from homology"/>
<evidence type="ECO:0000256" key="1">
    <source>
        <dbReference type="ARBA" id="ARBA00006930"/>
    </source>
</evidence>
<dbReference type="Gene3D" id="1.10.287.510">
    <property type="entry name" value="Helix hairpin bin"/>
    <property type="match status" value="1"/>
</dbReference>
<feature type="coiled-coil region" evidence="4">
    <location>
        <begin position="301"/>
        <end position="349"/>
    </location>
</feature>
<reference evidence="5" key="1">
    <citation type="submission" date="2015-02" db="EMBL/GenBank/DDBJ databases">
        <title>A novel member of the family Ruminococcaceae isolated from human feces.</title>
        <authorList>
            <person name="Shkoporov A.N."/>
            <person name="Chaplin A.V."/>
            <person name="Motuzova O.V."/>
            <person name="Kafarskaia L.I."/>
            <person name="Khokhlova E.V."/>
            <person name="Efimov B.A."/>
        </authorList>
    </citation>
    <scope>NUCLEOTIDE SEQUENCE [LARGE SCALE GENOMIC DNA]</scope>
    <source>
        <strain evidence="5">585-1</strain>
    </source>
</reference>
<dbReference type="PANTHER" id="PTHR32114:SF2">
    <property type="entry name" value="ABC TRANSPORTER ABCH.3"/>
    <property type="match status" value="1"/>
</dbReference>
<comment type="similarity">
    <text evidence="1">Belongs to the SMC family. SbcC subfamily.</text>
</comment>
<evidence type="ECO:0000256" key="3">
    <source>
        <dbReference type="ARBA" id="ARBA00013368"/>
    </source>
</evidence>
<accession>A0A0D8J3W4</accession>
<evidence type="ECO:0000313" key="5">
    <source>
        <dbReference type="EMBL" id="KJF41196.1"/>
    </source>
</evidence>
<comment type="subunit">
    <text evidence="2">Heterodimer of SbcC and SbcD.</text>
</comment>
<dbReference type="PANTHER" id="PTHR32114">
    <property type="entry name" value="ABC TRANSPORTER ABCH.3"/>
    <property type="match status" value="1"/>
</dbReference>
<gene>
    <name evidence="5" type="ORF">TQ39_03065</name>
</gene>
<keyword evidence="4" id="KW-0175">Coiled coil</keyword>
<dbReference type="EMBL" id="JXXK01000002">
    <property type="protein sequence ID" value="KJF41196.1"/>
    <property type="molecule type" value="Genomic_DNA"/>
</dbReference>
<feature type="coiled-coil region" evidence="4">
    <location>
        <begin position="398"/>
        <end position="535"/>
    </location>
</feature>
<dbReference type="AlphaFoldDB" id="A0A0D8J3W4"/>